<dbReference type="Proteomes" id="UP000814033">
    <property type="component" value="Unassembled WGS sequence"/>
</dbReference>
<keyword evidence="2" id="KW-1185">Reference proteome</keyword>
<dbReference type="EMBL" id="MU276740">
    <property type="protein sequence ID" value="KAI0037740.1"/>
    <property type="molecule type" value="Genomic_DNA"/>
</dbReference>
<comment type="caution">
    <text evidence="1">The sequence shown here is derived from an EMBL/GenBank/DDBJ whole genome shotgun (WGS) entry which is preliminary data.</text>
</comment>
<reference evidence="1" key="1">
    <citation type="submission" date="2021-02" db="EMBL/GenBank/DDBJ databases">
        <authorList>
            <consortium name="DOE Joint Genome Institute"/>
            <person name="Ahrendt S."/>
            <person name="Looney B.P."/>
            <person name="Miyauchi S."/>
            <person name="Morin E."/>
            <person name="Drula E."/>
            <person name="Courty P.E."/>
            <person name="Chicoki N."/>
            <person name="Fauchery L."/>
            <person name="Kohler A."/>
            <person name="Kuo A."/>
            <person name="Labutti K."/>
            <person name="Pangilinan J."/>
            <person name="Lipzen A."/>
            <person name="Riley R."/>
            <person name="Andreopoulos W."/>
            <person name="He G."/>
            <person name="Johnson J."/>
            <person name="Barry K.W."/>
            <person name="Grigoriev I.V."/>
            <person name="Nagy L."/>
            <person name="Hibbett D."/>
            <person name="Henrissat B."/>
            <person name="Matheny P.B."/>
            <person name="Labbe J."/>
            <person name="Martin F."/>
        </authorList>
    </citation>
    <scope>NUCLEOTIDE SEQUENCE</scope>
    <source>
        <strain evidence="1">FP105234-sp</strain>
    </source>
</reference>
<accession>A0ACB8R1W7</accession>
<sequence>MATPKNIVVVGAGIIGTTTAFYLSRHPSVTSSSSPPSITIIEASQRGAAQGASGKAGGLVAKWAYPKELTDVSFKQHVALSAEFDGSQRWGWRWVDVGEWEGRGREASGKRVRDGLPADLSWVSDELTEVYTPLAQAGDTAQVHPRLFTQSMLDLALENGVRFVQGRVTTLESNTGHVSGVRYVAIEGGEEVHLPADRVVLAAGAWSSTLLPSLPVSGTRAHSVVIRAPLAPPAEAVSPYVLFTSIELPKVDGGRPRTVSPEIYPRPDATIYVCGPGDTRAPLPLTVDDVAVDAAACEEIWDWVAETGVIEEWALGDIETRQACYLPTVDIKGGPIIGAVPNISGLVAATGHTCWGICNAPGTAKAVSELVLEGSIKCADLSRLDAARFI</sequence>
<name>A0ACB8R1W7_9AGAM</name>
<reference evidence="1" key="2">
    <citation type="journal article" date="2022" name="New Phytol.">
        <title>Evolutionary transition to the ectomycorrhizal habit in the genomes of a hyperdiverse lineage of mushroom-forming fungi.</title>
        <authorList>
            <person name="Looney B."/>
            <person name="Miyauchi S."/>
            <person name="Morin E."/>
            <person name="Drula E."/>
            <person name="Courty P.E."/>
            <person name="Kohler A."/>
            <person name="Kuo A."/>
            <person name="LaButti K."/>
            <person name="Pangilinan J."/>
            <person name="Lipzen A."/>
            <person name="Riley R."/>
            <person name="Andreopoulos W."/>
            <person name="He G."/>
            <person name="Johnson J."/>
            <person name="Nolan M."/>
            <person name="Tritt A."/>
            <person name="Barry K.W."/>
            <person name="Grigoriev I.V."/>
            <person name="Nagy L.G."/>
            <person name="Hibbett D."/>
            <person name="Henrissat B."/>
            <person name="Matheny P.B."/>
            <person name="Labbe J."/>
            <person name="Martin F.M."/>
        </authorList>
    </citation>
    <scope>NUCLEOTIDE SEQUENCE</scope>
    <source>
        <strain evidence="1">FP105234-sp</strain>
    </source>
</reference>
<gene>
    <name evidence="1" type="ORF">FA95DRAFT_1506565</name>
</gene>
<organism evidence="1 2">
    <name type="scientific">Auriscalpium vulgare</name>
    <dbReference type="NCBI Taxonomy" id="40419"/>
    <lineage>
        <taxon>Eukaryota</taxon>
        <taxon>Fungi</taxon>
        <taxon>Dikarya</taxon>
        <taxon>Basidiomycota</taxon>
        <taxon>Agaricomycotina</taxon>
        <taxon>Agaricomycetes</taxon>
        <taxon>Russulales</taxon>
        <taxon>Auriscalpiaceae</taxon>
        <taxon>Auriscalpium</taxon>
    </lineage>
</organism>
<protein>
    <submittedName>
        <fullName evidence="1">FAD dependent oxidoreductase</fullName>
    </submittedName>
</protein>
<evidence type="ECO:0000313" key="2">
    <source>
        <dbReference type="Proteomes" id="UP000814033"/>
    </source>
</evidence>
<evidence type="ECO:0000313" key="1">
    <source>
        <dbReference type="EMBL" id="KAI0037740.1"/>
    </source>
</evidence>
<proteinExistence type="predicted"/>